<reference evidence="1" key="1">
    <citation type="submission" date="2019-04" db="EMBL/GenBank/DDBJ databases">
        <title>Evolution of Biomass-Degrading Anaerobic Consortia Revealed by Metagenomics.</title>
        <authorList>
            <person name="Peng X."/>
        </authorList>
    </citation>
    <scope>NUCLEOTIDE SEQUENCE</scope>
    <source>
        <strain evidence="1">SIG12</strain>
    </source>
</reference>
<organism evidence="1 2">
    <name type="scientific">Methanobrevibacter millerae</name>
    <dbReference type="NCBI Taxonomy" id="230361"/>
    <lineage>
        <taxon>Archaea</taxon>
        <taxon>Methanobacteriati</taxon>
        <taxon>Methanobacteriota</taxon>
        <taxon>Methanomada group</taxon>
        <taxon>Methanobacteria</taxon>
        <taxon>Methanobacteriales</taxon>
        <taxon>Methanobacteriaceae</taxon>
        <taxon>Methanobrevibacter</taxon>
    </lineage>
</organism>
<dbReference type="Proteomes" id="UP000762703">
    <property type="component" value="Unassembled WGS sequence"/>
</dbReference>
<sequence>MTSNNTTLNELDSEHKCWIHKVDEDIKDLIEKNKVVGSKYYETSNYKNLLPGHEIIFITKLNDSWVFYGYTKVDSIFKDDSSLFNHYKNRTKINIKRVKYFLEPIFIEDIYEELSFIENKENYLSYIYNNEYKIISKEDANLIKQKSLSTGMYPVYFDCFSKNLKEFILESMKSLHVILSKVEKRSQIEIDEFIWLLKDFLSEYGINKEFNDLKRFYSRYAHELGFKHNPSRNSENFVVLMMPNGKKKNFAYISLE</sequence>
<protein>
    <submittedName>
        <fullName evidence="1">Uncharacterized protein</fullName>
    </submittedName>
</protein>
<gene>
    <name evidence="1" type="ORF">E7Z73_11285</name>
</gene>
<dbReference type="Gene3D" id="3.10.590.10">
    <property type="entry name" value="ph1033 like domains"/>
    <property type="match status" value="1"/>
</dbReference>
<accession>A0A8T3VNH7</accession>
<comment type="caution">
    <text evidence="1">The sequence shown here is derived from an EMBL/GenBank/DDBJ whole genome shotgun (WGS) entry which is preliminary data.</text>
</comment>
<dbReference type="RefSeq" id="WP_303737960.1">
    <property type="nucleotide sequence ID" value="NZ_SUTE01000109.1"/>
</dbReference>
<proteinExistence type="predicted"/>
<dbReference type="EMBL" id="SUTE01000109">
    <property type="protein sequence ID" value="MBE6506291.1"/>
    <property type="molecule type" value="Genomic_DNA"/>
</dbReference>
<name>A0A8T3VNH7_9EURY</name>
<evidence type="ECO:0000313" key="1">
    <source>
        <dbReference type="EMBL" id="MBE6506291.1"/>
    </source>
</evidence>
<evidence type="ECO:0000313" key="2">
    <source>
        <dbReference type="Proteomes" id="UP000762703"/>
    </source>
</evidence>
<dbReference type="AlphaFoldDB" id="A0A8T3VNH7"/>